<reference evidence="1" key="1">
    <citation type="submission" date="2022-02" db="EMBL/GenBank/DDBJ databases">
        <title>Plant Genome Project.</title>
        <authorList>
            <person name="Zhang R.-G."/>
        </authorList>
    </citation>
    <scope>NUCLEOTIDE SEQUENCE</scope>
    <source>
        <strain evidence="1">AT1</strain>
    </source>
</reference>
<dbReference type="EMBL" id="CM046389">
    <property type="protein sequence ID" value="KAI8569402.1"/>
    <property type="molecule type" value="Genomic_DNA"/>
</dbReference>
<evidence type="ECO:0000313" key="2">
    <source>
        <dbReference type="Proteomes" id="UP001062846"/>
    </source>
</evidence>
<organism evidence="1 2">
    <name type="scientific">Rhododendron molle</name>
    <name type="common">Chinese azalea</name>
    <name type="synonym">Azalea mollis</name>
    <dbReference type="NCBI Taxonomy" id="49168"/>
    <lineage>
        <taxon>Eukaryota</taxon>
        <taxon>Viridiplantae</taxon>
        <taxon>Streptophyta</taxon>
        <taxon>Embryophyta</taxon>
        <taxon>Tracheophyta</taxon>
        <taxon>Spermatophyta</taxon>
        <taxon>Magnoliopsida</taxon>
        <taxon>eudicotyledons</taxon>
        <taxon>Gunneridae</taxon>
        <taxon>Pentapetalae</taxon>
        <taxon>asterids</taxon>
        <taxon>Ericales</taxon>
        <taxon>Ericaceae</taxon>
        <taxon>Ericoideae</taxon>
        <taxon>Rhodoreae</taxon>
        <taxon>Rhododendron</taxon>
    </lineage>
</organism>
<gene>
    <name evidence="1" type="ORF">RHMOL_Rhmol02G0276300</name>
</gene>
<name>A0ACC0PWL2_RHOML</name>
<accession>A0ACC0PWL2</accession>
<dbReference type="Proteomes" id="UP001062846">
    <property type="component" value="Chromosome 2"/>
</dbReference>
<evidence type="ECO:0000313" key="1">
    <source>
        <dbReference type="EMBL" id="KAI8569402.1"/>
    </source>
</evidence>
<protein>
    <submittedName>
        <fullName evidence="1">Uncharacterized protein</fullName>
    </submittedName>
</protein>
<keyword evidence="2" id="KW-1185">Reference proteome</keyword>
<sequence length="222" mass="23764">MPLHHPISLSLSRNIAGGGFVSGSGLEKYIRTSSLRVSLSLVSLCPWAGLSPVLISESQVQKSDPDHSTPTILMAAQTTTCTNQFNEDLRKFRKVALGTQECGSSEQSGPTSSSSGSGSSFVIRASLVLTIWVVLLSSHCVGAKVEHYWMCLFTTPFLSLSLSGNMAGGGFVFSSSTEKAYPGKFTRNVVVTCIVASIGWFIFDYDIGSSVIQNANHKTSHF</sequence>
<proteinExistence type="predicted"/>
<comment type="caution">
    <text evidence="1">The sequence shown here is derived from an EMBL/GenBank/DDBJ whole genome shotgun (WGS) entry which is preliminary data.</text>
</comment>